<dbReference type="AlphaFoldDB" id="A0A2D0A0N9"/>
<keyword evidence="2" id="KW-1185">Reference proteome</keyword>
<evidence type="ECO:0000313" key="1">
    <source>
        <dbReference type="EMBL" id="OUL56103.1"/>
    </source>
</evidence>
<name>A0A2D0A0N9_PSEDV</name>
<dbReference type="Gene3D" id="3.40.190.10">
    <property type="entry name" value="Periplasmic binding protein-like II"/>
    <property type="match status" value="2"/>
</dbReference>
<proteinExistence type="predicted"/>
<evidence type="ECO:0000313" key="2">
    <source>
        <dbReference type="Proteomes" id="UP000194841"/>
    </source>
</evidence>
<dbReference type="SUPFAM" id="SSF53850">
    <property type="entry name" value="Periplasmic binding protein-like II"/>
    <property type="match status" value="1"/>
</dbReference>
<sequence>MLLLTVSASNVECIERPLPRLQVVTEEWPPYNYTDQKGQVVGRATSQVVRLLNAAKIDFDLLSYPWSRSMQQAKNNPNTMIYSIFQTAERLNDFVWLCPLIESPKMHLFRLQARQDLQLASIEQLAGQSVAVIKDDFADQLFKQRGSSLDVHIDNLSSSHVNFKKLMAGRIDFMVSSEFTMLEHLKRNDLDEHLVVAQIPIITAVKEPLCMAFNKQTDPLIIAKIAEEMDRRSLK</sequence>
<comment type="caution">
    <text evidence="1">The sequence shown here is derived from an EMBL/GenBank/DDBJ whole genome shotgun (WGS) entry which is preliminary data.</text>
</comment>
<dbReference type="Proteomes" id="UP000194841">
    <property type="component" value="Unassembled WGS sequence"/>
</dbReference>
<organism evidence="1 2">
    <name type="scientific">Pseudoalteromonas ulvae</name>
    <dbReference type="NCBI Taxonomy" id="107327"/>
    <lineage>
        <taxon>Bacteria</taxon>
        <taxon>Pseudomonadati</taxon>
        <taxon>Pseudomonadota</taxon>
        <taxon>Gammaproteobacteria</taxon>
        <taxon>Alteromonadales</taxon>
        <taxon>Pseudoalteromonadaceae</taxon>
        <taxon>Pseudoalteromonas</taxon>
    </lineage>
</organism>
<reference evidence="1 2" key="1">
    <citation type="submission" date="2017-02" db="EMBL/GenBank/DDBJ databases">
        <title>Pseudoalteromonas ulvae TC14 Genome.</title>
        <authorList>
            <person name="Molmeret M."/>
        </authorList>
    </citation>
    <scope>NUCLEOTIDE SEQUENCE [LARGE SCALE GENOMIC DNA]</scope>
    <source>
        <strain evidence="1">TC14</strain>
    </source>
</reference>
<gene>
    <name evidence="1" type="ORF">B1199_18440</name>
</gene>
<dbReference type="PANTHER" id="PTHR38834:SF3">
    <property type="entry name" value="SOLUTE-BINDING PROTEIN FAMILY 3_N-TERMINAL DOMAIN-CONTAINING PROTEIN"/>
    <property type="match status" value="1"/>
</dbReference>
<dbReference type="EMBL" id="MWPV01000007">
    <property type="protein sequence ID" value="OUL56103.1"/>
    <property type="molecule type" value="Genomic_DNA"/>
</dbReference>
<protein>
    <submittedName>
        <fullName evidence="1">Uncharacterized protein</fullName>
    </submittedName>
</protein>
<dbReference type="PANTHER" id="PTHR38834">
    <property type="entry name" value="PERIPLASMIC SUBSTRATE BINDING PROTEIN FAMILY 3"/>
    <property type="match status" value="1"/>
</dbReference>
<accession>A0A2D0A0N9</accession>